<dbReference type="EMBL" id="JAUOTP010000008">
    <property type="protein sequence ID" value="MDO6416028.1"/>
    <property type="molecule type" value="Genomic_DNA"/>
</dbReference>
<dbReference type="RefSeq" id="WP_303544908.1">
    <property type="nucleotide sequence ID" value="NZ_JAUOTP010000008.1"/>
</dbReference>
<dbReference type="PANTHER" id="PTHR43344">
    <property type="entry name" value="PHOSPHOSERINE PHOSPHATASE"/>
    <property type="match status" value="1"/>
</dbReference>
<sequence length="224" mass="24988">MIELAIYDMDRTVTRTGTYTPFLLHAAARLAPWRLALAPAVPFVMAAYAIRAIDRRRLKEINQRLLLGGAVPRARLAPVTASFAALIRKTNIHPGARRQIAEDKQAGRRLVLATASYRFYVEPIAALLGFDDVIATGSVTGLDDIIRARIDGENNYGPAKLRLIKAWMEKEGIARDEARIRFYSDHVSDAPVLEWADEPFAVNASRKLRTLAARRGWPALDWGL</sequence>
<name>A0ABT8YCG3_9SPHN</name>
<feature type="transmembrane region" description="Helical" evidence="4">
    <location>
        <begin position="31"/>
        <end position="50"/>
    </location>
</feature>
<keyword evidence="1" id="KW-0479">Metal-binding</keyword>
<evidence type="ECO:0000256" key="1">
    <source>
        <dbReference type="ARBA" id="ARBA00022723"/>
    </source>
</evidence>
<evidence type="ECO:0000256" key="2">
    <source>
        <dbReference type="ARBA" id="ARBA00022801"/>
    </source>
</evidence>
<dbReference type="InterPro" id="IPR050582">
    <property type="entry name" value="HAD-like_SerB"/>
</dbReference>
<evidence type="ECO:0000313" key="6">
    <source>
        <dbReference type="Proteomes" id="UP001169764"/>
    </source>
</evidence>
<proteinExistence type="predicted"/>
<dbReference type="InterPro" id="IPR006385">
    <property type="entry name" value="HAD_hydro_SerB1"/>
</dbReference>
<dbReference type="Proteomes" id="UP001169764">
    <property type="component" value="Unassembled WGS sequence"/>
</dbReference>
<reference evidence="5" key="1">
    <citation type="submission" date="2023-07" db="EMBL/GenBank/DDBJ databases">
        <authorList>
            <person name="Kim M."/>
        </authorList>
    </citation>
    <scope>NUCLEOTIDE SEQUENCE</scope>
    <source>
        <strain evidence="5">BIUV-7</strain>
    </source>
</reference>
<accession>A0ABT8YCG3</accession>
<dbReference type="NCBIfam" id="TIGR01488">
    <property type="entry name" value="HAD-SF-IB"/>
    <property type="match status" value="1"/>
</dbReference>
<dbReference type="GO" id="GO:0016787">
    <property type="term" value="F:hydrolase activity"/>
    <property type="evidence" value="ECO:0007669"/>
    <property type="project" value="UniProtKB-KW"/>
</dbReference>
<dbReference type="SUPFAM" id="SSF56784">
    <property type="entry name" value="HAD-like"/>
    <property type="match status" value="1"/>
</dbReference>
<gene>
    <name evidence="5" type="ORF">Q4F19_16680</name>
</gene>
<evidence type="ECO:0000256" key="4">
    <source>
        <dbReference type="SAM" id="Phobius"/>
    </source>
</evidence>
<dbReference type="InterPro" id="IPR036412">
    <property type="entry name" value="HAD-like_sf"/>
</dbReference>
<organism evidence="5 6">
    <name type="scientific">Sphingomonas natans</name>
    <dbReference type="NCBI Taxonomy" id="3063330"/>
    <lineage>
        <taxon>Bacteria</taxon>
        <taxon>Pseudomonadati</taxon>
        <taxon>Pseudomonadota</taxon>
        <taxon>Alphaproteobacteria</taxon>
        <taxon>Sphingomonadales</taxon>
        <taxon>Sphingomonadaceae</taxon>
        <taxon>Sphingomonas</taxon>
    </lineage>
</organism>
<dbReference type="NCBIfam" id="TIGR01490">
    <property type="entry name" value="HAD-SF-IB-hyp1"/>
    <property type="match status" value="1"/>
</dbReference>
<keyword evidence="2 5" id="KW-0378">Hydrolase</keyword>
<dbReference type="Gene3D" id="1.20.1440.100">
    <property type="entry name" value="SG protein - dephosphorylation function"/>
    <property type="match status" value="1"/>
</dbReference>
<keyword evidence="6" id="KW-1185">Reference proteome</keyword>
<protein>
    <submittedName>
        <fullName evidence="5">HAD-IB family hydrolase</fullName>
    </submittedName>
</protein>
<keyword evidence="4" id="KW-0472">Membrane</keyword>
<dbReference type="PANTHER" id="PTHR43344:SF13">
    <property type="entry name" value="PHOSPHATASE RV3661-RELATED"/>
    <property type="match status" value="1"/>
</dbReference>
<dbReference type="Gene3D" id="3.40.50.1000">
    <property type="entry name" value="HAD superfamily/HAD-like"/>
    <property type="match status" value="1"/>
</dbReference>
<comment type="caution">
    <text evidence="5">The sequence shown here is derived from an EMBL/GenBank/DDBJ whole genome shotgun (WGS) entry which is preliminary data.</text>
</comment>
<dbReference type="Pfam" id="PF12710">
    <property type="entry name" value="HAD"/>
    <property type="match status" value="1"/>
</dbReference>
<keyword evidence="4" id="KW-1133">Transmembrane helix</keyword>
<evidence type="ECO:0000256" key="3">
    <source>
        <dbReference type="ARBA" id="ARBA00022842"/>
    </source>
</evidence>
<dbReference type="InterPro" id="IPR023214">
    <property type="entry name" value="HAD_sf"/>
</dbReference>
<keyword evidence="3" id="KW-0460">Magnesium</keyword>
<evidence type="ECO:0000313" key="5">
    <source>
        <dbReference type="EMBL" id="MDO6416028.1"/>
    </source>
</evidence>
<keyword evidence="4" id="KW-0812">Transmembrane</keyword>